<dbReference type="InterPro" id="IPR029026">
    <property type="entry name" value="tRNA_m1G_MTases_N"/>
</dbReference>
<comment type="caution">
    <text evidence="12">The sequence shown here is derived from an EMBL/GenBank/DDBJ whole genome shotgun (WGS) entry which is preliminary data.</text>
</comment>
<dbReference type="AlphaFoldDB" id="A0AA36JPB3"/>
<keyword evidence="5" id="KW-0698">rRNA processing</keyword>
<organism evidence="12 13">
    <name type="scientific">Effrenium voratum</name>
    <dbReference type="NCBI Taxonomy" id="2562239"/>
    <lineage>
        <taxon>Eukaryota</taxon>
        <taxon>Sar</taxon>
        <taxon>Alveolata</taxon>
        <taxon>Dinophyceae</taxon>
        <taxon>Suessiales</taxon>
        <taxon>Symbiodiniaceae</taxon>
        <taxon>Effrenium</taxon>
    </lineage>
</organism>
<evidence type="ECO:0000256" key="1">
    <source>
        <dbReference type="ARBA" id="ARBA00004496"/>
    </source>
</evidence>
<keyword evidence="8" id="KW-0949">S-adenosyl-L-methionine</keyword>
<dbReference type="PANTHER" id="PTHR30027:SF3">
    <property type="entry name" value="16S RRNA (URACIL(1498)-N(3))-METHYLTRANSFERASE"/>
    <property type="match status" value="1"/>
</dbReference>
<comment type="subcellular location">
    <subcellularLocation>
        <location evidence="1">Cytoplasm</location>
    </subcellularLocation>
</comment>
<dbReference type="PANTHER" id="PTHR30027">
    <property type="entry name" value="RIBOSOMAL RNA SMALL SUBUNIT METHYLTRANSFERASE E"/>
    <property type="match status" value="1"/>
</dbReference>
<comment type="similarity">
    <text evidence="2">Belongs to the RNA methyltransferase RsmE family.</text>
</comment>
<dbReference type="Proteomes" id="UP001178507">
    <property type="component" value="Unassembled WGS sequence"/>
</dbReference>
<accession>A0AA36JPB3</accession>
<evidence type="ECO:0000313" key="12">
    <source>
        <dbReference type="EMBL" id="CAJ1409256.1"/>
    </source>
</evidence>
<dbReference type="EMBL" id="CAUJNA010003760">
    <property type="protein sequence ID" value="CAJ1409256.1"/>
    <property type="molecule type" value="Genomic_DNA"/>
</dbReference>
<comment type="catalytic activity">
    <reaction evidence="10">
        <text>uridine(1498) in 16S rRNA + S-adenosyl-L-methionine = N(3)-methyluridine(1498) in 16S rRNA + S-adenosyl-L-homocysteine + H(+)</text>
        <dbReference type="Rhea" id="RHEA:42920"/>
        <dbReference type="Rhea" id="RHEA-COMP:10283"/>
        <dbReference type="Rhea" id="RHEA-COMP:10284"/>
        <dbReference type="ChEBI" id="CHEBI:15378"/>
        <dbReference type="ChEBI" id="CHEBI:57856"/>
        <dbReference type="ChEBI" id="CHEBI:59789"/>
        <dbReference type="ChEBI" id="CHEBI:65315"/>
        <dbReference type="ChEBI" id="CHEBI:74502"/>
        <dbReference type="EC" id="2.1.1.193"/>
    </reaction>
</comment>
<gene>
    <name evidence="12" type="ORF">EVOR1521_LOCUS30413</name>
</gene>
<keyword evidence="4" id="KW-0963">Cytoplasm</keyword>
<dbReference type="InterPro" id="IPR046886">
    <property type="entry name" value="RsmE_MTase_dom"/>
</dbReference>
<dbReference type="GO" id="GO:0005737">
    <property type="term" value="C:cytoplasm"/>
    <property type="evidence" value="ECO:0007669"/>
    <property type="project" value="UniProtKB-SubCell"/>
</dbReference>
<evidence type="ECO:0000256" key="7">
    <source>
        <dbReference type="ARBA" id="ARBA00022679"/>
    </source>
</evidence>
<dbReference type="NCBIfam" id="TIGR00046">
    <property type="entry name" value="RsmE family RNA methyltransferase"/>
    <property type="match status" value="1"/>
</dbReference>
<dbReference type="Pfam" id="PF04452">
    <property type="entry name" value="Methyltrans_RNA"/>
    <property type="match status" value="1"/>
</dbReference>
<dbReference type="InterPro" id="IPR006700">
    <property type="entry name" value="RsmE"/>
</dbReference>
<evidence type="ECO:0000256" key="6">
    <source>
        <dbReference type="ARBA" id="ARBA00022603"/>
    </source>
</evidence>
<evidence type="ECO:0000259" key="11">
    <source>
        <dbReference type="Pfam" id="PF04452"/>
    </source>
</evidence>
<reference evidence="12" key="1">
    <citation type="submission" date="2023-08" db="EMBL/GenBank/DDBJ databases">
        <authorList>
            <person name="Chen Y."/>
            <person name="Shah S."/>
            <person name="Dougan E. K."/>
            <person name="Thang M."/>
            <person name="Chan C."/>
        </authorList>
    </citation>
    <scope>NUCLEOTIDE SEQUENCE</scope>
</reference>
<dbReference type="EC" id="2.1.1.193" evidence="3"/>
<protein>
    <recommendedName>
        <fullName evidence="3">16S rRNA (uracil(1498)-N(3))-methyltransferase</fullName>
        <ecNumber evidence="3">2.1.1.193</ecNumber>
    </recommendedName>
</protein>
<dbReference type="GO" id="GO:0070042">
    <property type="term" value="F:rRNA (uridine-N3-)-methyltransferase activity"/>
    <property type="evidence" value="ECO:0007669"/>
    <property type="project" value="TreeGrafter"/>
</dbReference>
<dbReference type="Gene3D" id="3.40.1280.10">
    <property type="match status" value="1"/>
</dbReference>
<evidence type="ECO:0000256" key="4">
    <source>
        <dbReference type="ARBA" id="ARBA00022490"/>
    </source>
</evidence>
<evidence type="ECO:0000256" key="9">
    <source>
        <dbReference type="ARBA" id="ARBA00025699"/>
    </source>
</evidence>
<dbReference type="SUPFAM" id="SSF75217">
    <property type="entry name" value="alpha/beta knot"/>
    <property type="match status" value="1"/>
</dbReference>
<keyword evidence="7" id="KW-0808">Transferase</keyword>
<keyword evidence="6" id="KW-0489">Methyltransferase</keyword>
<comment type="function">
    <text evidence="9">Specifically methylates the N3 position of the uracil ring of uridine 1498 (m3U1498) in 16S rRNA. Acts on the fully assembled 30S ribosomal subunit.</text>
</comment>
<sequence length="178" mass="19129">MLPQIAQMGVKTLVLCGAGKVDASYFRSHVLDLRNLRANLAVGLAQVQDDSVPRILLAPNFQELLAGGGLLDQTFPREQVSRVVAHPAVNTSSLESVGEMLLAIGPEAGWEESELEMFWAAGFAAASLGPRILRSDVAAVAPWQPRYCQRVLQRAISVYGAETVRAICNSCMGRPTPA</sequence>
<proteinExistence type="inferred from homology"/>
<evidence type="ECO:0000256" key="10">
    <source>
        <dbReference type="ARBA" id="ARBA00047944"/>
    </source>
</evidence>
<dbReference type="GO" id="GO:0070475">
    <property type="term" value="P:rRNA base methylation"/>
    <property type="evidence" value="ECO:0007669"/>
    <property type="project" value="TreeGrafter"/>
</dbReference>
<feature type="domain" description="Ribosomal RNA small subunit methyltransferase E methyltransferase" evidence="11">
    <location>
        <begin position="2"/>
        <end position="141"/>
    </location>
</feature>
<keyword evidence="13" id="KW-1185">Reference proteome</keyword>
<evidence type="ECO:0000256" key="8">
    <source>
        <dbReference type="ARBA" id="ARBA00022691"/>
    </source>
</evidence>
<evidence type="ECO:0000313" key="13">
    <source>
        <dbReference type="Proteomes" id="UP001178507"/>
    </source>
</evidence>
<name>A0AA36JPB3_9DINO</name>
<evidence type="ECO:0000256" key="2">
    <source>
        <dbReference type="ARBA" id="ARBA00005528"/>
    </source>
</evidence>
<dbReference type="InterPro" id="IPR029028">
    <property type="entry name" value="Alpha/beta_knot_MTases"/>
</dbReference>
<evidence type="ECO:0000256" key="3">
    <source>
        <dbReference type="ARBA" id="ARBA00012328"/>
    </source>
</evidence>
<evidence type="ECO:0000256" key="5">
    <source>
        <dbReference type="ARBA" id="ARBA00022552"/>
    </source>
</evidence>